<dbReference type="CDD" id="cd13124">
    <property type="entry name" value="MATE_SpoVB_like"/>
    <property type="match status" value="1"/>
</dbReference>
<feature type="transmembrane region" description="Helical" evidence="6">
    <location>
        <begin position="475"/>
        <end position="497"/>
    </location>
</feature>
<evidence type="ECO:0000256" key="6">
    <source>
        <dbReference type="SAM" id="Phobius"/>
    </source>
</evidence>
<evidence type="ECO:0000256" key="3">
    <source>
        <dbReference type="ARBA" id="ARBA00022692"/>
    </source>
</evidence>
<feature type="transmembrane region" description="Helical" evidence="6">
    <location>
        <begin position="204"/>
        <end position="224"/>
    </location>
</feature>
<feature type="transmembrane region" description="Helical" evidence="6">
    <location>
        <begin position="67"/>
        <end position="87"/>
    </location>
</feature>
<dbReference type="eggNOG" id="COG2244">
    <property type="taxonomic scope" value="Bacteria"/>
</dbReference>
<sequence length="549" mass="59986">MAKEQSSTPKTVSKKDAENKMLSGSAWMTAGSIFSRILGAIYIIPWVTWIGTYSNQANALFAKGYNIYSFFLMAATAGVPSAISKLVAHYNALNEYGVGKKLYQHGVYVSAFTGLVCATILYFGAGFFAAGDPDVVPVLKSLTLAVLVIPTMSLTRGFFQGYQNMAPSAISQFVEQLFRVIYMLASTFFIMKVMHGRWQAAVTQSTFAAFIGAIGSILILGYYYTRTSRKRRELVANSNNEIEVSSWTLISNIIKQAIPFIIIGAATSILQLIDQYTFFPAMGQVTKLSSSELNTLYALFSFNANKLIMIVISLASALAVTVIPLLSGARARNDKAGIRAQIANVLMLFYFVMMPASLGLAAVSQPIYTIFYRYSAAGTNILVFNAFIGIFLGLLTVVSAVMQGISENGKTLKYLGIGLAVKMIIQFPAIWVFQTMGPLIATGISMTITNYLIIHSLNVEFQLPFKQMSKSTNQILLYSILTYIVAKLVVSGLYLFLSPYGRIAAFVVIIPAVVLGAGVYVYLMLKSHLADALLGSRVDGIRRRLHMKG</sequence>
<dbReference type="AlphaFoldDB" id="A0A0R1VYW0"/>
<keyword evidence="2" id="KW-1003">Cell membrane</keyword>
<feature type="transmembrane region" description="Helical" evidence="6">
    <location>
        <begin position="347"/>
        <end position="368"/>
    </location>
</feature>
<feature type="transmembrane region" description="Helical" evidence="6">
    <location>
        <begin position="439"/>
        <end position="463"/>
    </location>
</feature>
<dbReference type="GO" id="GO:0005886">
    <property type="term" value="C:plasma membrane"/>
    <property type="evidence" value="ECO:0007669"/>
    <property type="project" value="UniProtKB-SubCell"/>
</dbReference>
<feature type="transmembrane region" description="Helical" evidence="6">
    <location>
        <begin position="503"/>
        <end position="523"/>
    </location>
</feature>
<feature type="transmembrane region" description="Helical" evidence="6">
    <location>
        <begin position="307"/>
        <end position="326"/>
    </location>
</feature>
<comment type="subcellular location">
    <subcellularLocation>
        <location evidence="1">Cell membrane</location>
        <topology evidence="1">Multi-pass membrane protein</topology>
    </subcellularLocation>
</comment>
<keyword evidence="4 6" id="KW-1133">Transmembrane helix</keyword>
<dbReference type="RefSeq" id="WP_010623081.1">
    <property type="nucleotide sequence ID" value="NZ_AZGF01000024.1"/>
</dbReference>
<protein>
    <submittedName>
        <fullName evidence="7">MOP superfamily multidrug oligosaccharidyl-lipid polysaccharide flippase transporter</fullName>
    </submittedName>
</protein>
<proteinExistence type="predicted"/>
<dbReference type="EMBL" id="AZGF01000024">
    <property type="protein sequence ID" value="KRM10856.1"/>
    <property type="molecule type" value="Genomic_DNA"/>
</dbReference>
<reference evidence="7 8" key="1">
    <citation type="journal article" date="2015" name="Genome Announc.">
        <title>Expanding the biotechnology potential of lactobacilli through comparative genomics of 213 strains and associated genera.</title>
        <authorList>
            <person name="Sun Z."/>
            <person name="Harris H.M."/>
            <person name="McCann A."/>
            <person name="Guo C."/>
            <person name="Argimon S."/>
            <person name="Zhang W."/>
            <person name="Yang X."/>
            <person name="Jeffery I.B."/>
            <person name="Cooney J.C."/>
            <person name="Kagawa T.F."/>
            <person name="Liu W."/>
            <person name="Song Y."/>
            <person name="Salvetti E."/>
            <person name="Wrobel A."/>
            <person name="Rasinkangas P."/>
            <person name="Parkhill J."/>
            <person name="Rea M.C."/>
            <person name="O'Sullivan O."/>
            <person name="Ritari J."/>
            <person name="Douillard F.P."/>
            <person name="Paul Ross R."/>
            <person name="Yang R."/>
            <person name="Briner A.E."/>
            <person name="Felis G.E."/>
            <person name="de Vos W.M."/>
            <person name="Barrangou R."/>
            <person name="Klaenhammer T.R."/>
            <person name="Caufield P.W."/>
            <person name="Cui Y."/>
            <person name="Zhang H."/>
            <person name="O'Toole P.W."/>
        </authorList>
    </citation>
    <scope>NUCLEOTIDE SEQUENCE [LARGE SCALE GENOMIC DNA]</scope>
    <source>
        <strain evidence="7 8">DSM 5007</strain>
    </source>
</reference>
<keyword evidence="5 6" id="KW-0472">Membrane</keyword>
<dbReference type="PANTHER" id="PTHR30250">
    <property type="entry name" value="PST FAMILY PREDICTED COLANIC ACID TRANSPORTER"/>
    <property type="match status" value="1"/>
</dbReference>
<comment type="caution">
    <text evidence="7">The sequence shown here is derived from an EMBL/GenBank/DDBJ whole genome shotgun (WGS) entry which is preliminary data.</text>
</comment>
<feature type="transmembrane region" description="Helical" evidence="6">
    <location>
        <begin position="21"/>
        <end position="47"/>
    </location>
</feature>
<name>A0A0R1VYW0_9LACO</name>
<dbReference type="InterPro" id="IPR002797">
    <property type="entry name" value="Polysacc_synth"/>
</dbReference>
<evidence type="ECO:0000256" key="1">
    <source>
        <dbReference type="ARBA" id="ARBA00004651"/>
    </source>
</evidence>
<dbReference type="STRING" id="1423807.FD16_GL001052"/>
<dbReference type="InterPro" id="IPR050833">
    <property type="entry name" value="Poly_Biosynth_Transport"/>
</dbReference>
<dbReference type="OrthoDB" id="9775950at2"/>
<evidence type="ECO:0000256" key="5">
    <source>
        <dbReference type="ARBA" id="ARBA00023136"/>
    </source>
</evidence>
<evidence type="ECO:0000256" key="2">
    <source>
        <dbReference type="ARBA" id="ARBA00022475"/>
    </source>
</evidence>
<evidence type="ECO:0000256" key="4">
    <source>
        <dbReference type="ARBA" id="ARBA00022989"/>
    </source>
</evidence>
<dbReference type="PATRIC" id="fig|1423807.3.peg.1071"/>
<dbReference type="Pfam" id="PF01943">
    <property type="entry name" value="Polysacc_synt"/>
    <property type="match status" value="1"/>
</dbReference>
<keyword evidence="3 6" id="KW-0812">Transmembrane</keyword>
<dbReference type="PIRSF" id="PIRSF038958">
    <property type="entry name" value="PG_synth_SpoVB"/>
    <property type="match status" value="1"/>
</dbReference>
<dbReference type="PANTHER" id="PTHR30250:SF21">
    <property type="entry name" value="LIPID II FLIPPASE MURJ"/>
    <property type="match status" value="1"/>
</dbReference>
<keyword evidence="8" id="KW-1185">Reference proteome</keyword>
<accession>A0A0R1VYW0</accession>
<organism evidence="7 8">
    <name type="scientific">Paucilactobacillus suebicus DSM 5007 = KCTC 3549</name>
    <dbReference type="NCBI Taxonomy" id="1423807"/>
    <lineage>
        <taxon>Bacteria</taxon>
        <taxon>Bacillati</taxon>
        <taxon>Bacillota</taxon>
        <taxon>Bacilli</taxon>
        <taxon>Lactobacillales</taxon>
        <taxon>Lactobacillaceae</taxon>
        <taxon>Paucilactobacillus</taxon>
    </lineage>
</organism>
<feature type="transmembrane region" description="Helical" evidence="6">
    <location>
        <begin position="380"/>
        <end position="402"/>
    </location>
</feature>
<dbReference type="InterPro" id="IPR024923">
    <property type="entry name" value="PG_synth_SpoVB"/>
</dbReference>
<feature type="transmembrane region" description="Helical" evidence="6">
    <location>
        <begin position="180"/>
        <end position="198"/>
    </location>
</feature>
<feature type="transmembrane region" description="Helical" evidence="6">
    <location>
        <begin position="414"/>
        <end position="433"/>
    </location>
</feature>
<feature type="transmembrane region" description="Helical" evidence="6">
    <location>
        <begin position="257"/>
        <end position="273"/>
    </location>
</feature>
<dbReference type="Proteomes" id="UP000051820">
    <property type="component" value="Unassembled WGS sequence"/>
</dbReference>
<evidence type="ECO:0000313" key="8">
    <source>
        <dbReference type="Proteomes" id="UP000051820"/>
    </source>
</evidence>
<evidence type="ECO:0000313" key="7">
    <source>
        <dbReference type="EMBL" id="KRM10856.1"/>
    </source>
</evidence>
<feature type="transmembrane region" description="Helical" evidence="6">
    <location>
        <begin position="142"/>
        <end position="159"/>
    </location>
</feature>
<gene>
    <name evidence="7" type="ORF">FD16_GL001052</name>
</gene>
<feature type="transmembrane region" description="Helical" evidence="6">
    <location>
        <begin position="107"/>
        <end position="130"/>
    </location>
</feature>